<feature type="transmembrane region" description="Helical" evidence="1">
    <location>
        <begin position="45"/>
        <end position="63"/>
    </location>
</feature>
<keyword evidence="3" id="KW-1185">Reference proteome</keyword>
<keyword evidence="1" id="KW-0812">Transmembrane</keyword>
<dbReference type="Proteomes" id="UP000016649">
    <property type="component" value="Unassembled WGS sequence"/>
</dbReference>
<comment type="caution">
    <text evidence="2">The sequence shown here is derived from an EMBL/GenBank/DDBJ whole genome shotgun (WGS) entry which is preliminary data.</text>
</comment>
<keyword evidence="1" id="KW-1133">Transmembrane helix</keyword>
<gene>
    <name evidence="2" type="ORF">HMPREF9193_00182</name>
</gene>
<accession>A0ABN0P0Y5</accession>
<sequence>MLSFTVEILSYTLGGAVLIGKPLRERVLLKKAGECKAVLTRKKDVLYPVVLCAAIALLVFIRIRSFSLFIDIVLRAAAVLALEAAVRDDICRKNAGIYKNLLIADGKILPVSDIVRIQAPTNTEQNTVLVLDVASARDSEITLYFNSAQERINAEKALHSLSALQPT</sequence>
<evidence type="ECO:0000256" key="1">
    <source>
        <dbReference type="SAM" id="Phobius"/>
    </source>
</evidence>
<protein>
    <submittedName>
        <fullName evidence="2">Uncharacterized protein</fullName>
    </submittedName>
</protein>
<evidence type="ECO:0000313" key="3">
    <source>
        <dbReference type="Proteomes" id="UP000016649"/>
    </source>
</evidence>
<proteinExistence type="predicted"/>
<reference evidence="2 3" key="1">
    <citation type="submission" date="2013-08" db="EMBL/GenBank/DDBJ databases">
        <authorList>
            <person name="Weinstock G."/>
            <person name="Sodergren E."/>
            <person name="Wylie T."/>
            <person name="Fulton L."/>
            <person name="Fulton R."/>
            <person name="Fronick C."/>
            <person name="O'Laughlin M."/>
            <person name="Godfrey J."/>
            <person name="Miner T."/>
            <person name="Herter B."/>
            <person name="Appelbaum E."/>
            <person name="Cordes M."/>
            <person name="Lek S."/>
            <person name="Wollam A."/>
            <person name="Pepin K.H."/>
            <person name="Palsikar V.B."/>
            <person name="Mitreva M."/>
            <person name="Wilson R.K."/>
        </authorList>
    </citation>
    <scope>NUCLEOTIDE SEQUENCE [LARGE SCALE GENOMIC DNA]</scope>
    <source>
        <strain evidence="2 3">ATCC 700332</strain>
    </source>
</reference>
<organism evidence="2 3">
    <name type="scientific">Treponema lecithinolyticum ATCC 700332</name>
    <dbReference type="NCBI Taxonomy" id="1321815"/>
    <lineage>
        <taxon>Bacteria</taxon>
        <taxon>Pseudomonadati</taxon>
        <taxon>Spirochaetota</taxon>
        <taxon>Spirochaetia</taxon>
        <taxon>Spirochaetales</taxon>
        <taxon>Treponemataceae</taxon>
        <taxon>Treponema</taxon>
    </lineage>
</organism>
<evidence type="ECO:0000313" key="2">
    <source>
        <dbReference type="EMBL" id="ERJ94213.1"/>
    </source>
</evidence>
<keyword evidence="1" id="KW-0472">Membrane</keyword>
<dbReference type="RefSeq" id="WP_021686587.1">
    <property type="nucleotide sequence ID" value="NZ_KI260561.1"/>
</dbReference>
<name>A0ABN0P0Y5_TRELE</name>
<dbReference type="EMBL" id="AWVH01000005">
    <property type="protein sequence ID" value="ERJ94213.1"/>
    <property type="molecule type" value="Genomic_DNA"/>
</dbReference>